<protein>
    <submittedName>
        <fullName evidence="2">Uncharacterized protein</fullName>
    </submittedName>
</protein>
<evidence type="ECO:0000313" key="2">
    <source>
        <dbReference type="EMBL" id="TFK49180.1"/>
    </source>
</evidence>
<evidence type="ECO:0000256" key="1">
    <source>
        <dbReference type="SAM" id="MobiDB-lite"/>
    </source>
</evidence>
<keyword evidence="3" id="KW-1185">Reference proteome</keyword>
<dbReference type="AlphaFoldDB" id="A0A5C3MVM1"/>
<proteinExistence type="predicted"/>
<sequence length="151" mass="16342">MAKASKYSMPPTSLAKAKALKCNVPCTPSKRPARAARNSDHDRDEDELLLKPRSKLTIRIPPLRPPLTPRSHRKTIITAIPEEGDVVMNEDPEDAPTSKSVLSRTTSPEPARFMGGKGKTTYTIPRTPLFEPTSSEIGSPVSGGEGGRVDP</sequence>
<dbReference type="Proteomes" id="UP000305948">
    <property type="component" value="Unassembled WGS sequence"/>
</dbReference>
<reference evidence="2 3" key="1">
    <citation type="journal article" date="2019" name="Nat. Ecol. Evol.">
        <title>Megaphylogeny resolves global patterns of mushroom evolution.</title>
        <authorList>
            <person name="Varga T."/>
            <person name="Krizsan K."/>
            <person name="Foldi C."/>
            <person name="Dima B."/>
            <person name="Sanchez-Garcia M."/>
            <person name="Sanchez-Ramirez S."/>
            <person name="Szollosi G.J."/>
            <person name="Szarkandi J.G."/>
            <person name="Papp V."/>
            <person name="Albert L."/>
            <person name="Andreopoulos W."/>
            <person name="Angelini C."/>
            <person name="Antonin V."/>
            <person name="Barry K.W."/>
            <person name="Bougher N.L."/>
            <person name="Buchanan P."/>
            <person name="Buyck B."/>
            <person name="Bense V."/>
            <person name="Catcheside P."/>
            <person name="Chovatia M."/>
            <person name="Cooper J."/>
            <person name="Damon W."/>
            <person name="Desjardin D."/>
            <person name="Finy P."/>
            <person name="Geml J."/>
            <person name="Haridas S."/>
            <person name="Hughes K."/>
            <person name="Justo A."/>
            <person name="Karasinski D."/>
            <person name="Kautmanova I."/>
            <person name="Kiss B."/>
            <person name="Kocsube S."/>
            <person name="Kotiranta H."/>
            <person name="LaButti K.M."/>
            <person name="Lechner B.E."/>
            <person name="Liimatainen K."/>
            <person name="Lipzen A."/>
            <person name="Lukacs Z."/>
            <person name="Mihaltcheva S."/>
            <person name="Morgado L.N."/>
            <person name="Niskanen T."/>
            <person name="Noordeloos M.E."/>
            <person name="Ohm R.A."/>
            <person name="Ortiz-Santana B."/>
            <person name="Ovrebo C."/>
            <person name="Racz N."/>
            <person name="Riley R."/>
            <person name="Savchenko A."/>
            <person name="Shiryaev A."/>
            <person name="Soop K."/>
            <person name="Spirin V."/>
            <person name="Szebenyi C."/>
            <person name="Tomsovsky M."/>
            <person name="Tulloss R.E."/>
            <person name="Uehling J."/>
            <person name="Grigoriev I.V."/>
            <person name="Vagvolgyi C."/>
            <person name="Papp T."/>
            <person name="Martin F.M."/>
            <person name="Miettinen O."/>
            <person name="Hibbett D.S."/>
            <person name="Nagy L.G."/>
        </authorList>
    </citation>
    <scope>NUCLEOTIDE SEQUENCE [LARGE SCALE GENOMIC DNA]</scope>
    <source>
        <strain evidence="2 3">OMC1185</strain>
    </source>
</reference>
<name>A0A5C3MVM1_9AGAM</name>
<dbReference type="EMBL" id="ML213517">
    <property type="protein sequence ID" value="TFK49180.1"/>
    <property type="molecule type" value="Genomic_DNA"/>
</dbReference>
<feature type="compositionally biased region" description="Polar residues" evidence="1">
    <location>
        <begin position="97"/>
        <end position="108"/>
    </location>
</feature>
<accession>A0A5C3MVM1</accession>
<gene>
    <name evidence="2" type="ORF">OE88DRAFT_1663619</name>
</gene>
<feature type="region of interest" description="Disordered" evidence="1">
    <location>
        <begin position="1"/>
        <end position="151"/>
    </location>
</feature>
<feature type="compositionally biased region" description="Acidic residues" evidence="1">
    <location>
        <begin position="82"/>
        <end position="94"/>
    </location>
</feature>
<evidence type="ECO:0000313" key="3">
    <source>
        <dbReference type="Proteomes" id="UP000305948"/>
    </source>
</evidence>
<organism evidence="2 3">
    <name type="scientific">Heliocybe sulcata</name>
    <dbReference type="NCBI Taxonomy" id="5364"/>
    <lineage>
        <taxon>Eukaryota</taxon>
        <taxon>Fungi</taxon>
        <taxon>Dikarya</taxon>
        <taxon>Basidiomycota</taxon>
        <taxon>Agaricomycotina</taxon>
        <taxon>Agaricomycetes</taxon>
        <taxon>Gloeophyllales</taxon>
        <taxon>Gloeophyllaceae</taxon>
        <taxon>Heliocybe</taxon>
    </lineage>
</organism>
<feature type="compositionally biased region" description="Gly residues" evidence="1">
    <location>
        <begin position="141"/>
        <end position="151"/>
    </location>
</feature>